<reference evidence="1" key="1">
    <citation type="journal article" date="2023" name="Mol. Biol. Evol.">
        <title>Third-Generation Sequencing Reveals the Adaptive Role of the Epigenome in Three Deep-Sea Polychaetes.</title>
        <authorList>
            <person name="Perez M."/>
            <person name="Aroh O."/>
            <person name="Sun Y."/>
            <person name="Lan Y."/>
            <person name="Juniper S.K."/>
            <person name="Young C.R."/>
            <person name="Angers B."/>
            <person name="Qian P.Y."/>
        </authorList>
    </citation>
    <scope>NUCLEOTIDE SEQUENCE</scope>
    <source>
        <strain evidence="1">P08H-3</strain>
    </source>
</reference>
<dbReference type="EMBL" id="JAODUP010000246">
    <property type="protein sequence ID" value="KAK2155214.1"/>
    <property type="molecule type" value="Genomic_DNA"/>
</dbReference>
<feature type="non-terminal residue" evidence="1">
    <location>
        <position position="29"/>
    </location>
</feature>
<organism evidence="1 2">
    <name type="scientific">Paralvinella palmiformis</name>
    <dbReference type="NCBI Taxonomy" id="53620"/>
    <lineage>
        <taxon>Eukaryota</taxon>
        <taxon>Metazoa</taxon>
        <taxon>Spiralia</taxon>
        <taxon>Lophotrochozoa</taxon>
        <taxon>Annelida</taxon>
        <taxon>Polychaeta</taxon>
        <taxon>Sedentaria</taxon>
        <taxon>Canalipalpata</taxon>
        <taxon>Terebellida</taxon>
        <taxon>Terebelliformia</taxon>
        <taxon>Alvinellidae</taxon>
        <taxon>Paralvinella</taxon>
    </lineage>
</organism>
<name>A0AAD9N5N0_9ANNE</name>
<protein>
    <submittedName>
        <fullName evidence="1">Uncharacterized protein</fullName>
    </submittedName>
</protein>
<accession>A0AAD9N5N0</accession>
<comment type="caution">
    <text evidence="1">The sequence shown here is derived from an EMBL/GenBank/DDBJ whole genome shotgun (WGS) entry which is preliminary data.</text>
</comment>
<evidence type="ECO:0000313" key="2">
    <source>
        <dbReference type="Proteomes" id="UP001208570"/>
    </source>
</evidence>
<dbReference type="Proteomes" id="UP001208570">
    <property type="component" value="Unassembled WGS sequence"/>
</dbReference>
<keyword evidence="2" id="KW-1185">Reference proteome</keyword>
<gene>
    <name evidence="1" type="ORF">LSH36_246g04081</name>
</gene>
<sequence>MSMYIRKWRIIQISTYCIYIKEKLHVVVF</sequence>
<evidence type="ECO:0000313" key="1">
    <source>
        <dbReference type="EMBL" id="KAK2155214.1"/>
    </source>
</evidence>
<proteinExistence type="predicted"/>
<dbReference type="AlphaFoldDB" id="A0AAD9N5N0"/>